<reference evidence="2 3" key="1">
    <citation type="submission" date="2019-06" db="EMBL/GenBank/DDBJ databases">
        <title>Whole genome shotgun sequence of Microbacterium testaceum NBRC 12675.</title>
        <authorList>
            <person name="Hosoyama A."/>
            <person name="Uohara A."/>
            <person name="Ohji S."/>
            <person name="Ichikawa N."/>
        </authorList>
    </citation>
    <scope>NUCLEOTIDE SEQUENCE [LARGE SCALE GENOMIC DNA]</scope>
    <source>
        <strain evidence="2 3">NBRC 12675</strain>
    </source>
</reference>
<dbReference type="InterPro" id="IPR016181">
    <property type="entry name" value="Acyl_CoA_acyltransferase"/>
</dbReference>
<dbReference type="InterPro" id="IPR027843">
    <property type="entry name" value="DUF4440"/>
</dbReference>
<comment type="caution">
    <text evidence="2">The sequence shown here is derived from an EMBL/GenBank/DDBJ whole genome shotgun (WGS) entry which is preliminary data.</text>
</comment>
<dbReference type="Pfam" id="PF14534">
    <property type="entry name" value="DUF4440"/>
    <property type="match status" value="1"/>
</dbReference>
<evidence type="ECO:0000313" key="2">
    <source>
        <dbReference type="EMBL" id="GEB45296.1"/>
    </source>
</evidence>
<dbReference type="Pfam" id="PF13302">
    <property type="entry name" value="Acetyltransf_3"/>
    <property type="match status" value="1"/>
</dbReference>
<evidence type="ECO:0000313" key="3">
    <source>
        <dbReference type="Proteomes" id="UP000319525"/>
    </source>
</evidence>
<dbReference type="InterPro" id="IPR000182">
    <property type="entry name" value="GNAT_dom"/>
</dbReference>
<dbReference type="Proteomes" id="UP000319525">
    <property type="component" value="Unassembled WGS sequence"/>
</dbReference>
<proteinExistence type="predicted"/>
<dbReference type="Gene3D" id="3.10.450.50">
    <property type="match status" value="1"/>
</dbReference>
<dbReference type="SUPFAM" id="SSF55729">
    <property type="entry name" value="Acyl-CoA N-acyltransferases (Nat)"/>
    <property type="match status" value="1"/>
</dbReference>
<sequence>MTTGRDGFPGYPRLDPPPRGVRVYGGHVGISLTRVDLSGADDRAALTAFLTSNTFPFHVRVRPTVAQVENDIRAGSWDGDDVETFWIDDERDGRVGVIRLEDLQDATVTVDLRLADGARGRGFGSAALSAATHLVFSHHRGVIRFEGQTRDDNVAMRRVFERCGWVLEAHYRDGWPVEGGDPLASVAYSVLRRDWASGSTTPVPRGPEVTLRGELRCADAAEAQRVRAHLAEHIALTRAEPGCLSFDVDPTDTDGVWSVSERFVDEAAFDAHQRRVAASTWGRETAGIQRFYVIHGRALDADALIATAWAAEETLLHPAVRSNPRELNRLLDPEFVEVGQSGRRWTRDGIVAALGDEPGTDSSPLVEERESRLVGPDTVLLTYLLRFENRVSRRSSLWRCDPTPRCLFHQGTPVD</sequence>
<dbReference type="EMBL" id="BJML01000002">
    <property type="protein sequence ID" value="GEB45296.1"/>
    <property type="molecule type" value="Genomic_DNA"/>
</dbReference>
<evidence type="ECO:0000259" key="1">
    <source>
        <dbReference type="PROSITE" id="PS51186"/>
    </source>
</evidence>
<dbReference type="GO" id="GO:0016747">
    <property type="term" value="F:acyltransferase activity, transferring groups other than amino-acyl groups"/>
    <property type="evidence" value="ECO:0007669"/>
    <property type="project" value="InterPro"/>
</dbReference>
<dbReference type="Gene3D" id="3.30.70.100">
    <property type="match status" value="1"/>
</dbReference>
<feature type="domain" description="N-acetyltransferase" evidence="1">
    <location>
        <begin position="33"/>
        <end position="184"/>
    </location>
</feature>
<protein>
    <recommendedName>
        <fullName evidence="1">N-acetyltransferase domain-containing protein</fullName>
    </recommendedName>
</protein>
<dbReference type="AlphaFoldDB" id="A0A4Y3QIV2"/>
<dbReference type="SUPFAM" id="SSF54909">
    <property type="entry name" value="Dimeric alpha+beta barrel"/>
    <property type="match status" value="1"/>
</dbReference>
<gene>
    <name evidence="2" type="ORF">MTE01_12410</name>
</gene>
<dbReference type="InterPro" id="IPR007138">
    <property type="entry name" value="ABM_dom"/>
</dbReference>
<dbReference type="Gene3D" id="3.40.630.30">
    <property type="match status" value="1"/>
</dbReference>
<dbReference type="InterPro" id="IPR032710">
    <property type="entry name" value="NTF2-like_dom_sf"/>
</dbReference>
<dbReference type="SUPFAM" id="SSF54427">
    <property type="entry name" value="NTF2-like"/>
    <property type="match status" value="1"/>
</dbReference>
<dbReference type="PROSITE" id="PS51186">
    <property type="entry name" value="GNAT"/>
    <property type="match status" value="1"/>
</dbReference>
<organism evidence="2 3">
    <name type="scientific">Microbacterium testaceum</name>
    <name type="common">Aureobacterium testaceum</name>
    <name type="synonym">Brevibacterium testaceum</name>
    <dbReference type="NCBI Taxonomy" id="2033"/>
    <lineage>
        <taxon>Bacteria</taxon>
        <taxon>Bacillati</taxon>
        <taxon>Actinomycetota</taxon>
        <taxon>Actinomycetes</taxon>
        <taxon>Micrococcales</taxon>
        <taxon>Microbacteriaceae</taxon>
        <taxon>Microbacterium</taxon>
    </lineage>
</organism>
<accession>A0A4Y3QIV2</accession>
<dbReference type="InterPro" id="IPR011008">
    <property type="entry name" value="Dimeric_a/b-barrel"/>
</dbReference>
<name>A0A4Y3QIV2_MICTE</name>
<dbReference type="Pfam" id="PF03992">
    <property type="entry name" value="ABM"/>
    <property type="match status" value="1"/>
</dbReference>